<dbReference type="Proteomes" id="UP000193648">
    <property type="component" value="Unassembled WGS sequence"/>
</dbReference>
<gene>
    <name evidence="2" type="ORF">BCR41DRAFT_110945</name>
</gene>
<reference evidence="2 3" key="1">
    <citation type="submission" date="2016-07" db="EMBL/GenBank/DDBJ databases">
        <title>Pervasive Adenine N6-methylation of Active Genes in Fungi.</title>
        <authorList>
            <consortium name="DOE Joint Genome Institute"/>
            <person name="Mondo S.J."/>
            <person name="Dannebaum R.O."/>
            <person name="Kuo R.C."/>
            <person name="Labutti K."/>
            <person name="Haridas S."/>
            <person name="Kuo A."/>
            <person name="Salamov A."/>
            <person name="Ahrendt S.R."/>
            <person name="Lipzen A."/>
            <person name="Sullivan W."/>
            <person name="Andreopoulos W.B."/>
            <person name="Clum A."/>
            <person name="Lindquist E."/>
            <person name="Daum C."/>
            <person name="Ramamoorthy G.K."/>
            <person name="Gryganskyi A."/>
            <person name="Culley D."/>
            <person name="Magnuson J.K."/>
            <person name="James T.Y."/>
            <person name="O'Malley M.A."/>
            <person name="Stajich J.E."/>
            <person name="Spatafora J.W."/>
            <person name="Visel A."/>
            <person name="Grigoriev I.V."/>
        </authorList>
    </citation>
    <scope>NUCLEOTIDE SEQUENCE [LARGE SCALE GENOMIC DNA]</scope>
    <source>
        <strain evidence="2 3">NRRL 3116</strain>
    </source>
</reference>
<dbReference type="InParanoid" id="A0A1Y2GJ62"/>
<dbReference type="GeneID" id="33561233"/>
<dbReference type="RefSeq" id="XP_021879620.1">
    <property type="nucleotide sequence ID" value="XM_022019388.1"/>
</dbReference>
<accession>A0A1Y2GJ62</accession>
<evidence type="ECO:0000313" key="2">
    <source>
        <dbReference type="EMBL" id="ORZ11305.1"/>
    </source>
</evidence>
<name>A0A1Y2GJ62_9FUNG</name>
<keyword evidence="3" id="KW-1185">Reference proteome</keyword>
<evidence type="ECO:0000256" key="1">
    <source>
        <dbReference type="SAM" id="SignalP"/>
    </source>
</evidence>
<feature type="signal peptide" evidence="1">
    <location>
        <begin position="1"/>
        <end position="21"/>
    </location>
</feature>
<comment type="caution">
    <text evidence="2">The sequence shown here is derived from an EMBL/GenBank/DDBJ whole genome shotgun (WGS) entry which is preliminary data.</text>
</comment>
<dbReference type="EMBL" id="MCFF01000028">
    <property type="protein sequence ID" value="ORZ11305.1"/>
    <property type="molecule type" value="Genomic_DNA"/>
</dbReference>
<evidence type="ECO:0000313" key="3">
    <source>
        <dbReference type="Proteomes" id="UP000193648"/>
    </source>
</evidence>
<proteinExistence type="predicted"/>
<sequence length="79" mass="9154">MVNAALHPSSSLLLLFTKVRLEYCSVLVETKPSVTYYLHLGFYILTSLDYSAQFIDPYWTRGKVSLLLWQSFQASVIRY</sequence>
<keyword evidence="1" id="KW-0732">Signal</keyword>
<feature type="chain" id="PRO_5012824629" evidence="1">
    <location>
        <begin position="22"/>
        <end position="79"/>
    </location>
</feature>
<organism evidence="2 3">
    <name type="scientific">Lobosporangium transversale</name>
    <dbReference type="NCBI Taxonomy" id="64571"/>
    <lineage>
        <taxon>Eukaryota</taxon>
        <taxon>Fungi</taxon>
        <taxon>Fungi incertae sedis</taxon>
        <taxon>Mucoromycota</taxon>
        <taxon>Mortierellomycotina</taxon>
        <taxon>Mortierellomycetes</taxon>
        <taxon>Mortierellales</taxon>
        <taxon>Mortierellaceae</taxon>
        <taxon>Lobosporangium</taxon>
    </lineage>
</organism>
<protein>
    <submittedName>
        <fullName evidence="2">Uncharacterized protein</fullName>
    </submittedName>
</protein>
<dbReference type="AlphaFoldDB" id="A0A1Y2GJ62"/>